<sequence length="261" mass="27965">MRFLWILPLVLAGCTLEALLPDGDLQVGTSVIVDLPAARPEGGGLRPGSRTYRLRVEGGGTFQVAAISSVLQERSRLRLTLYDAQGVVQAQSVARNWFGLPQVALASVRPQGLTTDLGYRLNFRAPGGSAFYLKVENLAEAPDRVTLYLDPFTPNPSGQGEAFNTGSRTGAIELLGEFDRYDVSAASGYLRLGYSGPLDLVALLYLSPSDPNPVRLDPVLSCAPVSPAVLLVVRDRALARAGFDEENSGRYTLSLSNTPCP</sequence>
<reference evidence="1 2" key="1">
    <citation type="journal article" date="2015" name="Genome Announc.">
        <title>Draft Genome Sequence of the Thermophile Thermus filiformis ATCC 43280, Producer of Carotenoid-(Di)glucoside-Branched Fatty Acid (Di)esters and Source of Hyperthermostable Enzymes of Biotechnological Interest.</title>
        <authorList>
            <person name="Mandelli F."/>
            <person name="Oliveira Ramires B."/>
            <person name="Couger M.B."/>
            <person name="Paixao D.A."/>
            <person name="Camilo C.M."/>
            <person name="Polikarpov I."/>
            <person name="Prade R."/>
            <person name="Riano-Pachon D.M."/>
            <person name="Squina F.M."/>
        </authorList>
    </citation>
    <scope>NUCLEOTIDE SEQUENCE [LARGE SCALE GENOMIC DNA]</scope>
    <source>
        <strain evidence="1 2">ATCC 43280</strain>
    </source>
</reference>
<protein>
    <submittedName>
        <fullName evidence="1">Uncharacterized protein</fullName>
    </submittedName>
</protein>
<gene>
    <name evidence="1" type="ORF">THFILI_05070</name>
</gene>
<evidence type="ECO:0000313" key="1">
    <source>
        <dbReference type="EMBL" id="KGQ23048.1"/>
    </source>
</evidence>
<proteinExistence type="predicted"/>
<organism evidence="1 2">
    <name type="scientific">Thermus filiformis</name>
    <dbReference type="NCBI Taxonomy" id="276"/>
    <lineage>
        <taxon>Bacteria</taxon>
        <taxon>Thermotogati</taxon>
        <taxon>Deinococcota</taxon>
        <taxon>Deinococci</taxon>
        <taxon>Thermales</taxon>
        <taxon>Thermaceae</taxon>
        <taxon>Thermus</taxon>
    </lineage>
</organism>
<dbReference type="STRING" id="276.THFILI_05070"/>
<dbReference type="PATRIC" id="fig|276.5.peg.97"/>
<name>A0A0A2WTB2_THEFI</name>
<dbReference type="RefSeq" id="WP_038060447.1">
    <property type="nucleotide sequence ID" value="NZ_JPSL02000038.1"/>
</dbReference>
<dbReference type="EMBL" id="JPSL02000038">
    <property type="protein sequence ID" value="KGQ23048.1"/>
    <property type="molecule type" value="Genomic_DNA"/>
</dbReference>
<dbReference type="OrthoDB" id="30973at2"/>
<dbReference type="Proteomes" id="UP000030364">
    <property type="component" value="Unassembled WGS sequence"/>
</dbReference>
<dbReference type="AlphaFoldDB" id="A0A0A2WTB2"/>
<comment type="caution">
    <text evidence="1">The sequence shown here is derived from an EMBL/GenBank/DDBJ whole genome shotgun (WGS) entry which is preliminary data.</text>
</comment>
<keyword evidence="2" id="KW-1185">Reference proteome</keyword>
<accession>A0A0A2WTB2</accession>
<evidence type="ECO:0000313" key="2">
    <source>
        <dbReference type="Proteomes" id="UP000030364"/>
    </source>
</evidence>